<sequence length="239" mass="27794">MSQFQVKLLRYTDPDRRSLAHAAAVYLGKEDVDNVKRPLSIIRKGDTLAIFRGESARFEFYTSKVVYDHLITYTTLNMRACGGLRANEATVFIPPGEDSDPIYQQLGEAHLSAYRQLVHGLDPQTEDPIAKKRLQAARYIAPVSVQLHYVLDVNFATLIEAMFPQRIWSPGAQYDTRKVVQEMFRLVHEQDPELWDLVYEYYGPEAYAWKRLRSKLKRERPELFDQIMKEFGGVRSMWD</sequence>
<dbReference type="PROSITE" id="PS51331">
    <property type="entry name" value="THYX"/>
    <property type="match status" value="1"/>
</dbReference>
<dbReference type="SUPFAM" id="SSF69796">
    <property type="entry name" value="Thymidylate synthase-complementing protein Thy1"/>
    <property type="match status" value="1"/>
</dbReference>
<organism evidence="1 2">
    <name type="scientific">Sulfoacidibacillus thermotolerans</name>
    <name type="common">Acidibacillus sulfuroxidans</name>
    <dbReference type="NCBI Taxonomy" id="1765684"/>
    <lineage>
        <taxon>Bacteria</taxon>
        <taxon>Bacillati</taxon>
        <taxon>Bacillota</taxon>
        <taxon>Bacilli</taxon>
        <taxon>Bacillales</taxon>
        <taxon>Alicyclobacillaceae</taxon>
        <taxon>Sulfoacidibacillus</taxon>
    </lineage>
</organism>
<dbReference type="InterPro" id="IPR003669">
    <property type="entry name" value="Thymidylate_synthase_ThyX"/>
</dbReference>
<dbReference type="Proteomes" id="UP000245380">
    <property type="component" value="Unassembled WGS sequence"/>
</dbReference>
<dbReference type="GO" id="GO:0050797">
    <property type="term" value="F:thymidylate synthase (FAD) activity"/>
    <property type="evidence" value="ECO:0007669"/>
    <property type="project" value="InterPro"/>
</dbReference>
<dbReference type="OrthoDB" id="2372119at2"/>
<evidence type="ECO:0000313" key="2">
    <source>
        <dbReference type="Proteomes" id="UP000245380"/>
    </source>
</evidence>
<evidence type="ECO:0008006" key="3">
    <source>
        <dbReference type="Google" id="ProtNLM"/>
    </source>
</evidence>
<proteinExistence type="predicted"/>
<dbReference type="Pfam" id="PF02511">
    <property type="entry name" value="Thy1"/>
    <property type="match status" value="1"/>
</dbReference>
<accession>A0A2U3D9H1</accession>
<dbReference type="AlphaFoldDB" id="A0A2U3D9H1"/>
<name>A0A2U3D9H1_SULT2</name>
<evidence type="ECO:0000313" key="1">
    <source>
        <dbReference type="EMBL" id="PWI57924.1"/>
    </source>
</evidence>
<dbReference type="Gene3D" id="3.30.1360.170">
    <property type="match status" value="1"/>
</dbReference>
<dbReference type="GO" id="GO:0050660">
    <property type="term" value="F:flavin adenine dinucleotide binding"/>
    <property type="evidence" value="ECO:0007669"/>
    <property type="project" value="InterPro"/>
</dbReference>
<protein>
    <recommendedName>
        <fullName evidence="3">Thymidylate synthase, flavin-dependent</fullName>
    </recommendedName>
</protein>
<dbReference type="EMBL" id="MPDK01000007">
    <property type="protein sequence ID" value="PWI57924.1"/>
    <property type="molecule type" value="Genomic_DNA"/>
</dbReference>
<dbReference type="GO" id="GO:0006231">
    <property type="term" value="P:dTMP biosynthetic process"/>
    <property type="evidence" value="ECO:0007669"/>
    <property type="project" value="InterPro"/>
</dbReference>
<reference evidence="1 2" key="1">
    <citation type="submission" date="2016-11" db="EMBL/GenBank/DDBJ databases">
        <title>Comparative genomics of Acidibacillus ferroxidans species.</title>
        <authorList>
            <person name="Oliveira G."/>
            <person name="Nunes G."/>
            <person name="Oliveira R."/>
            <person name="Araujo F."/>
            <person name="Salim A."/>
            <person name="Scholte L."/>
            <person name="Morais D."/>
            <person name="Nancucheo I."/>
            <person name="Johnson D.B."/>
            <person name="Grail B."/>
            <person name="Bittencourt J."/>
            <person name="Valadares R."/>
        </authorList>
    </citation>
    <scope>NUCLEOTIDE SEQUENCE [LARGE SCALE GENOMIC DNA]</scope>
    <source>
        <strain evidence="1 2">Y002</strain>
    </source>
</reference>
<dbReference type="RefSeq" id="WP_109430229.1">
    <property type="nucleotide sequence ID" value="NZ_MPDK01000007.1"/>
</dbReference>
<dbReference type="InterPro" id="IPR036098">
    <property type="entry name" value="Thymidylate_synthase_ThyX_sf"/>
</dbReference>
<keyword evidence="2" id="KW-1185">Reference proteome</keyword>
<gene>
    <name evidence="1" type="ORF">BM613_05775</name>
</gene>
<comment type="caution">
    <text evidence="1">The sequence shown here is derived from an EMBL/GenBank/DDBJ whole genome shotgun (WGS) entry which is preliminary data.</text>
</comment>